<sequence>MINYSIEWEGSEAETLIDILEKRIKHEPPPGGSLAKHMVFFPKKSSFIEALSLWMSYPGVPDSLRQNPAFVTLLSVLTLALLSPRHLTLIPDSAGEVLKIFEVKGFHRVMSKKKLYEYMKDHKAAIEGINFLIERKMIEEREENYKLLATPLSNIKISFL</sequence>
<dbReference type="Proteomes" id="UP000639419">
    <property type="component" value="Unassembled WGS sequence"/>
</dbReference>
<evidence type="ECO:0000313" key="1">
    <source>
        <dbReference type="EMBL" id="NUB18294.1"/>
    </source>
</evidence>
<protein>
    <submittedName>
        <fullName evidence="1">Uncharacterized protein</fullName>
    </submittedName>
</protein>
<reference evidence="1 2" key="1">
    <citation type="submission" date="2019-10" db="EMBL/GenBank/DDBJ databases">
        <title>Genome sequence of Azospirillum formosense CC-Nfb-7.</title>
        <authorList>
            <person name="Ambrosini A."/>
            <person name="Sant'Anna F.H."/>
            <person name="Cassan F.D."/>
            <person name="Souza E.M."/>
            <person name="Passaglia L.M.P."/>
        </authorList>
    </citation>
    <scope>NUCLEOTIDE SEQUENCE [LARGE SCALE GENOMIC DNA]</scope>
    <source>
        <strain evidence="1 2">CC-NFb-7</strain>
    </source>
</reference>
<organism evidence="1 2">
    <name type="scientific">Azospirillum formosense</name>
    <dbReference type="NCBI Taxonomy" id="861533"/>
    <lineage>
        <taxon>Bacteria</taxon>
        <taxon>Pseudomonadati</taxon>
        <taxon>Pseudomonadota</taxon>
        <taxon>Alphaproteobacteria</taxon>
        <taxon>Rhodospirillales</taxon>
        <taxon>Azospirillaceae</taxon>
        <taxon>Azospirillum</taxon>
    </lineage>
</organism>
<name>A0ABX2KNU5_9PROT</name>
<gene>
    <name evidence="1" type="ORF">GBZ26_03510</name>
</gene>
<proteinExistence type="predicted"/>
<dbReference type="RefSeq" id="WP_174437608.1">
    <property type="nucleotide sequence ID" value="NZ_BAABCC010000050.1"/>
</dbReference>
<accession>A0ABX2KNU5</accession>
<evidence type="ECO:0000313" key="2">
    <source>
        <dbReference type="Proteomes" id="UP000639419"/>
    </source>
</evidence>
<comment type="caution">
    <text evidence="1">The sequence shown here is derived from an EMBL/GenBank/DDBJ whole genome shotgun (WGS) entry which is preliminary data.</text>
</comment>
<dbReference type="EMBL" id="WHOR01000014">
    <property type="protein sequence ID" value="NUB18294.1"/>
    <property type="molecule type" value="Genomic_DNA"/>
</dbReference>
<keyword evidence="2" id="KW-1185">Reference proteome</keyword>